<dbReference type="EMBL" id="KN846985">
    <property type="protein sequence ID" value="KIW94735.1"/>
    <property type="molecule type" value="Genomic_DNA"/>
</dbReference>
<dbReference type="GO" id="GO:0005759">
    <property type="term" value="C:mitochondrial matrix"/>
    <property type="evidence" value="ECO:0007669"/>
    <property type="project" value="UniProtKB-SubCell"/>
</dbReference>
<comment type="subcellular location">
    <subcellularLocation>
        <location evidence="3">Mitochondrion intermembrane space</location>
    </subcellularLocation>
    <subcellularLocation>
        <location evidence="2">Mitochondrion matrix</location>
    </subcellularLocation>
</comment>
<accession>A0A0D2HV36</accession>
<evidence type="ECO:0000256" key="14">
    <source>
        <dbReference type="RuleBase" id="RU363051"/>
    </source>
</evidence>
<dbReference type="GO" id="GO:0046872">
    <property type="term" value="F:metal ion binding"/>
    <property type="evidence" value="ECO:0007669"/>
    <property type="project" value="UniProtKB-UniRule"/>
</dbReference>
<dbReference type="PANTHER" id="PTHR31356">
    <property type="entry name" value="THYLAKOID LUMENAL 29 KDA PROTEIN, CHLOROPLASTIC-RELATED"/>
    <property type="match status" value="1"/>
</dbReference>
<dbReference type="Proteomes" id="UP000053789">
    <property type="component" value="Unassembled WGS sequence"/>
</dbReference>
<name>A0A0D2HV36_CLAB1</name>
<evidence type="ECO:0000313" key="17">
    <source>
        <dbReference type="EMBL" id="KIW94735.1"/>
    </source>
</evidence>
<keyword evidence="18" id="KW-1185">Reference proteome</keyword>
<comment type="similarity">
    <text evidence="4">Belongs to the peroxidase family. Cytochrome c peroxidase subfamily.</text>
</comment>
<dbReference type="PRINTS" id="PR00459">
    <property type="entry name" value="ASPEROXIDASE"/>
</dbReference>
<dbReference type="EC" id="1.11.1.-" evidence="14"/>
<feature type="domain" description="Plant heme peroxidase family profile" evidence="16">
    <location>
        <begin position="173"/>
        <end position="352"/>
    </location>
</feature>
<gene>
    <name evidence="17" type="ORF">Z519_04712</name>
</gene>
<dbReference type="PANTHER" id="PTHR31356:SF58">
    <property type="entry name" value="CYTOCHROME C PEROXIDASE, MITOCHONDRIAL"/>
    <property type="match status" value="1"/>
</dbReference>
<dbReference type="InterPro" id="IPR019793">
    <property type="entry name" value="Peroxidases_heam-ligand_BS"/>
</dbReference>
<sequence length="361" mass="40359">MASATSVRTFMKVVSRNTVSPAWSLRIATRPASKSLARPAFQRCSRRHYSSQPPRQANNIGTMGLIAAIAVLAGGGYYFKTQVAERQTKPKVVGQPPASSSRLRKITKRCTMLLQKLFGTTTSMTTGHMGLFYFGCRGTHPDLTMPQPELGEAMEPSCDSLQKASPVSVDHLLGSLDSRGCLRSSGNARPNCPVAAWSTRPRRLYCSPEGRLPDGEKDQHHVHAVFSRMGFNDQETVALIGAHAVGRCHPDRSGFDGPWTFSSTVFTNEYFRLLMEEKWGWRNWKGPKQYQDQTSKSLVMLPTDMSLKQDPKFRKYVEIYAKDADKFSNDFSAAYCKLLELGVPFDSRPEDRITFKLTIES</sequence>
<dbReference type="GO" id="GO:0034599">
    <property type="term" value="P:cellular response to oxidative stress"/>
    <property type="evidence" value="ECO:0007669"/>
    <property type="project" value="InterPro"/>
</dbReference>
<dbReference type="GO" id="GO:0020037">
    <property type="term" value="F:heme binding"/>
    <property type="evidence" value="ECO:0007669"/>
    <property type="project" value="UniProtKB-UniRule"/>
</dbReference>
<keyword evidence="10" id="KW-0408">Iron</keyword>
<keyword evidence="15" id="KW-1133">Transmembrane helix</keyword>
<keyword evidence="8" id="KW-0809">Transit peptide</keyword>
<dbReference type="VEuPathDB" id="FungiDB:Z519_04712"/>
<proteinExistence type="inferred from homology"/>
<evidence type="ECO:0000256" key="5">
    <source>
        <dbReference type="ARBA" id="ARBA00022559"/>
    </source>
</evidence>
<dbReference type="OrthoDB" id="2859658at2759"/>
<evidence type="ECO:0000256" key="12">
    <source>
        <dbReference type="ARBA" id="ARBA00038574"/>
    </source>
</evidence>
<evidence type="ECO:0000256" key="4">
    <source>
        <dbReference type="ARBA" id="ARBA00005997"/>
    </source>
</evidence>
<dbReference type="InterPro" id="IPR002207">
    <property type="entry name" value="Peroxidase_I"/>
</dbReference>
<evidence type="ECO:0000256" key="7">
    <source>
        <dbReference type="ARBA" id="ARBA00022723"/>
    </source>
</evidence>
<dbReference type="GO" id="GO:0042744">
    <property type="term" value="P:hydrogen peroxide catabolic process"/>
    <property type="evidence" value="ECO:0007669"/>
    <property type="project" value="TreeGrafter"/>
</dbReference>
<keyword evidence="15" id="KW-0472">Membrane</keyword>
<keyword evidence="11" id="KW-0496">Mitochondrion</keyword>
<keyword evidence="6" id="KW-0349">Heme</keyword>
<evidence type="ECO:0000313" key="18">
    <source>
        <dbReference type="Proteomes" id="UP000053789"/>
    </source>
</evidence>
<dbReference type="Gene3D" id="1.10.420.10">
    <property type="entry name" value="Peroxidase, domain 2"/>
    <property type="match status" value="1"/>
</dbReference>
<evidence type="ECO:0000259" key="16">
    <source>
        <dbReference type="PROSITE" id="PS50873"/>
    </source>
</evidence>
<dbReference type="HOGENOM" id="CLU_036959_1_2_1"/>
<dbReference type="GeneID" id="27697640"/>
<dbReference type="PROSITE" id="PS00435">
    <property type="entry name" value="PEROXIDASE_1"/>
    <property type="match status" value="1"/>
</dbReference>
<keyword evidence="9 14" id="KW-0560">Oxidoreductase</keyword>
<dbReference type="GO" id="GO:0004130">
    <property type="term" value="F:cytochrome-c peroxidase activity"/>
    <property type="evidence" value="ECO:0007669"/>
    <property type="project" value="UniProtKB-EC"/>
</dbReference>
<evidence type="ECO:0000256" key="15">
    <source>
        <dbReference type="SAM" id="Phobius"/>
    </source>
</evidence>
<dbReference type="SUPFAM" id="SSF48113">
    <property type="entry name" value="Heme-dependent peroxidases"/>
    <property type="match status" value="1"/>
</dbReference>
<feature type="transmembrane region" description="Helical" evidence="15">
    <location>
        <begin position="60"/>
        <end position="79"/>
    </location>
</feature>
<keyword evidence="15" id="KW-0812">Transmembrane</keyword>
<dbReference type="GO" id="GO:0000302">
    <property type="term" value="P:response to reactive oxygen species"/>
    <property type="evidence" value="ECO:0007669"/>
    <property type="project" value="TreeGrafter"/>
</dbReference>
<keyword evidence="5 14" id="KW-0575">Peroxidase</keyword>
<dbReference type="InterPro" id="IPR044831">
    <property type="entry name" value="Ccp1-like"/>
</dbReference>
<comment type="function">
    <text evidence="1">Destroys radicals which are normally produced within the cells and which are toxic to biological systems.</text>
</comment>
<reference evidence="17" key="1">
    <citation type="submission" date="2015-01" db="EMBL/GenBank/DDBJ databases">
        <title>The Genome Sequence of Cladophialophora bantiana CBS 173.52.</title>
        <authorList>
            <consortium name="The Broad Institute Genomics Platform"/>
            <person name="Cuomo C."/>
            <person name="de Hoog S."/>
            <person name="Gorbushina A."/>
            <person name="Stielow B."/>
            <person name="Teixiera M."/>
            <person name="Abouelleil A."/>
            <person name="Chapman S.B."/>
            <person name="Priest M."/>
            <person name="Young S.K."/>
            <person name="Wortman J."/>
            <person name="Nusbaum C."/>
            <person name="Birren B."/>
        </authorList>
    </citation>
    <scope>NUCLEOTIDE SEQUENCE [LARGE SCALE GENOMIC DNA]</scope>
    <source>
        <strain evidence="17">CBS 173.52</strain>
    </source>
</reference>
<evidence type="ECO:0000256" key="8">
    <source>
        <dbReference type="ARBA" id="ARBA00022946"/>
    </source>
</evidence>
<evidence type="ECO:0000256" key="6">
    <source>
        <dbReference type="ARBA" id="ARBA00022617"/>
    </source>
</evidence>
<keyword evidence="7" id="KW-0479">Metal-binding</keyword>
<dbReference type="Pfam" id="PF00141">
    <property type="entry name" value="peroxidase"/>
    <property type="match status" value="1"/>
</dbReference>
<organism evidence="17 18">
    <name type="scientific">Cladophialophora bantiana (strain ATCC 10958 / CBS 173.52 / CDC B-1940 / NIH 8579)</name>
    <name type="common">Xylohypha bantiana</name>
    <dbReference type="NCBI Taxonomy" id="1442370"/>
    <lineage>
        <taxon>Eukaryota</taxon>
        <taxon>Fungi</taxon>
        <taxon>Dikarya</taxon>
        <taxon>Ascomycota</taxon>
        <taxon>Pezizomycotina</taxon>
        <taxon>Eurotiomycetes</taxon>
        <taxon>Chaetothyriomycetidae</taxon>
        <taxon>Chaetothyriales</taxon>
        <taxon>Herpotrichiellaceae</taxon>
        <taxon>Cladophialophora</taxon>
    </lineage>
</organism>
<dbReference type="AlphaFoldDB" id="A0A0D2HV36"/>
<evidence type="ECO:0000256" key="1">
    <source>
        <dbReference type="ARBA" id="ARBA00003917"/>
    </source>
</evidence>
<evidence type="ECO:0000256" key="13">
    <source>
        <dbReference type="ARBA" id="ARBA00049265"/>
    </source>
</evidence>
<comment type="catalytic activity">
    <reaction evidence="13">
        <text>2 Fe(II)-[cytochrome c] + H2O2 + 2 H(+) = 2 Fe(III)-[cytochrome c] + 2 H2O</text>
        <dbReference type="Rhea" id="RHEA:16581"/>
        <dbReference type="Rhea" id="RHEA-COMP:10350"/>
        <dbReference type="Rhea" id="RHEA-COMP:14399"/>
        <dbReference type="ChEBI" id="CHEBI:15377"/>
        <dbReference type="ChEBI" id="CHEBI:15378"/>
        <dbReference type="ChEBI" id="CHEBI:16240"/>
        <dbReference type="ChEBI" id="CHEBI:29033"/>
        <dbReference type="ChEBI" id="CHEBI:29034"/>
        <dbReference type="EC" id="1.11.1.5"/>
    </reaction>
</comment>
<comment type="subunit">
    <text evidence="12">Forms a one-to-one complex with cytochrome c.</text>
</comment>
<dbReference type="InterPro" id="IPR010255">
    <property type="entry name" value="Haem_peroxidase_sf"/>
</dbReference>
<evidence type="ECO:0000256" key="2">
    <source>
        <dbReference type="ARBA" id="ARBA00004305"/>
    </source>
</evidence>
<evidence type="ECO:0000256" key="10">
    <source>
        <dbReference type="ARBA" id="ARBA00023004"/>
    </source>
</evidence>
<evidence type="ECO:0000256" key="9">
    <source>
        <dbReference type="ARBA" id="ARBA00023002"/>
    </source>
</evidence>
<evidence type="ECO:0000256" key="3">
    <source>
        <dbReference type="ARBA" id="ARBA00004569"/>
    </source>
</evidence>
<dbReference type="PROSITE" id="PS50873">
    <property type="entry name" value="PEROXIDASE_4"/>
    <property type="match status" value="1"/>
</dbReference>
<dbReference type="RefSeq" id="XP_016621404.1">
    <property type="nucleotide sequence ID" value="XM_016762457.1"/>
</dbReference>
<dbReference type="FunFam" id="1.10.420.10:FF:000009">
    <property type="entry name" value="Ascorbate peroxidase"/>
    <property type="match status" value="1"/>
</dbReference>
<dbReference type="GO" id="GO:0005758">
    <property type="term" value="C:mitochondrial intermembrane space"/>
    <property type="evidence" value="ECO:0007669"/>
    <property type="project" value="UniProtKB-SubCell"/>
</dbReference>
<dbReference type="InterPro" id="IPR002016">
    <property type="entry name" value="Haem_peroxidase"/>
</dbReference>
<protein>
    <recommendedName>
        <fullName evidence="14">Peroxidase</fullName>
        <ecNumber evidence="14">1.11.1.-</ecNumber>
    </recommendedName>
</protein>
<evidence type="ECO:0000256" key="11">
    <source>
        <dbReference type="ARBA" id="ARBA00023128"/>
    </source>
</evidence>